<dbReference type="SUPFAM" id="SSF54980">
    <property type="entry name" value="EF-G C-terminal domain-like"/>
    <property type="match status" value="2"/>
</dbReference>
<accession>A0A956N9B7</accession>
<comment type="subcellular location">
    <subcellularLocation>
        <location evidence="6">Cytoplasm</location>
    </subcellularLocation>
</comment>
<comment type="function">
    <text evidence="6">Catalyzes the GTP-dependent ribosomal translocation step during translation elongation. During this step, the ribosome changes from the pre-translocational (PRE) to the post-translocational (POST) state as the newly formed A-site-bound peptidyl-tRNA and P-site-bound deacylated tRNA move to the P and E sites, respectively. Catalyzes the coordinated movement of the two tRNA molecules, the mRNA and conformational changes in the ribosome.</text>
</comment>
<dbReference type="Gene3D" id="2.40.30.10">
    <property type="entry name" value="Translation factors"/>
    <property type="match status" value="1"/>
</dbReference>
<feature type="domain" description="Tr-type G" evidence="8">
    <location>
        <begin position="9"/>
        <end position="284"/>
    </location>
</feature>
<dbReference type="EMBL" id="JAGQHS010000001">
    <property type="protein sequence ID" value="MCA9754156.1"/>
    <property type="molecule type" value="Genomic_DNA"/>
</dbReference>
<dbReference type="CDD" id="cd01886">
    <property type="entry name" value="EF-G"/>
    <property type="match status" value="1"/>
</dbReference>
<dbReference type="FunFam" id="3.40.50.300:FF:000029">
    <property type="entry name" value="Elongation factor G"/>
    <property type="match status" value="1"/>
</dbReference>
<dbReference type="SMART" id="SM00889">
    <property type="entry name" value="EFG_IV"/>
    <property type="match status" value="1"/>
</dbReference>
<dbReference type="FunFam" id="3.30.70.240:FF:000001">
    <property type="entry name" value="Elongation factor G"/>
    <property type="match status" value="1"/>
</dbReference>
<dbReference type="InterPro" id="IPR035647">
    <property type="entry name" value="EFG_III/V"/>
</dbReference>
<dbReference type="HAMAP" id="MF_00054_B">
    <property type="entry name" value="EF_G_EF_2_B"/>
    <property type="match status" value="1"/>
</dbReference>
<evidence type="ECO:0000259" key="8">
    <source>
        <dbReference type="PROSITE" id="PS51722"/>
    </source>
</evidence>
<dbReference type="SUPFAM" id="SSF50447">
    <property type="entry name" value="Translation proteins"/>
    <property type="match status" value="1"/>
</dbReference>
<evidence type="ECO:0000256" key="6">
    <source>
        <dbReference type="HAMAP-Rule" id="MF_00054"/>
    </source>
</evidence>
<dbReference type="NCBIfam" id="TIGR00231">
    <property type="entry name" value="small_GTP"/>
    <property type="match status" value="1"/>
</dbReference>
<dbReference type="PROSITE" id="PS51722">
    <property type="entry name" value="G_TR_2"/>
    <property type="match status" value="1"/>
</dbReference>
<feature type="binding site" evidence="6">
    <location>
        <begin position="82"/>
        <end position="86"/>
    </location>
    <ligand>
        <name>GTP</name>
        <dbReference type="ChEBI" id="CHEBI:37565"/>
    </ligand>
</feature>
<dbReference type="PROSITE" id="PS00301">
    <property type="entry name" value="G_TR_1"/>
    <property type="match status" value="1"/>
</dbReference>
<dbReference type="SMART" id="SM00838">
    <property type="entry name" value="EFG_C"/>
    <property type="match status" value="1"/>
</dbReference>
<dbReference type="Gene3D" id="3.40.50.300">
    <property type="entry name" value="P-loop containing nucleotide triphosphate hydrolases"/>
    <property type="match status" value="1"/>
</dbReference>
<evidence type="ECO:0000256" key="3">
    <source>
        <dbReference type="ARBA" id="ARBA00022768"/>
    </source>
</evidence>
<keyword evidence="4 6" id="KW-0648">Protein biosynthesis</keyword>
<dbReference type="PANTHER" id="PTHR43261">
    <property type="entry name" value="TRANSLATION ELONGATION FACTOR G-RELATED"/>
    <property type="match status" value="1"/>
</dbReference>
<evidence type="ECO:0000313" key="9">
    <source>
        <dbReference type="EMBL" id="MCA9754156.1"/>
    </source>
</evidence>
<keyword evidence="6" id="KW-0963">Cytoplasm</keyword>
<dbReference type="InterPro" id="IPR014721">
    <property type="entry name" value="Ribsml_uS5_D2-typ_fold_subgr"/>
</dbReference>
<dbReference type="SUPFAM" id="SSF52540">
    <property type="entry name" value="P-loop containing nucleoside triphosphate hydrolases"/>
    <property type="match status" value="1"/>
</dbReference>
<comment type="similarity">
    <text evidence="1 6">Belongs to the TRAFAC class translation factor GTPase superfamily. Classic translation factor GTPase family. EF-G/EF-2 subfamily.</text>
</comment>
<dbReference type="FunFam" id="3.30.70.870:FF:000001">
    <property type="entry name" value="Elongation factor G"/>
    <property type="match status" value="1"/>
</dbReference>
<feature type="binding site" evidence="6">
    <location>
        <begin position="136"/>
        <end position="139"/>
    </location>
    <ligand>
        <name>GTP</name>
        <dbReference type="ChEBI" id="CHEBI:37565"/>
    </ligand>
</feature>
<dbReference type="InterPro" id="IPR035649">
    <property type="entry name" value="EFG_V"/>
</dbReference>
<dbReference type="InterPro" id="IPR000640">
    <property type="entry name" value="EFG_V-like"/>
</dbReference>
<dbReference type="PRINTS" id="PR00315">
    <property type="entry name" value="ELONGATNFCT"/>
</dbReference>
<dbReference type="GO" id="GO:0032790">
    <property type="term" value="P:ribosome disassembly"/>
    <property type="evidence" value="ECO:0007669"/>
    <property type="project" value="TreeGrafter"/>
</dbReference>
<dbReference type="Gene3D" id="3.30.70.240">
    <property type="match status" value="1"/>
</dbReference>
<evidence type="ECO:0000256" key="1">
    <source>
        <dbReference type="ARBA" id="ARBA00005870"/>
    </source>
</evidence>
<dbReference type="GO" id="GO:0003924">
    <property type="term" value="F:GTPase activity"/>
    <property type="evidence" value="ECO:0007669"/>
    <property type="project" value="InterPro"/>
</dbReference>
<dbReference type="NCBIfam" id="TIGR00484">
    <property type="entry name" value="EF-G"/>
    <property type="match status" value="1"/>
</dbReference>
<feature type="binding site" evidence="6">
    <location>
        <begin position="18"/>
        <end position="25"/>
    </location>
    <ligand>
        <name>GTP</name>
        <dbReference type="ChEBI" id="CHEBI:37565"/>
    </ligand>
</feature>
<keyword evidence="2 6" id="KW-0547">Nucleotide-binding</keyword>
<dbReference type="InterPro" id="IPR041095">
    <property type="entry name" value="EFG_II"/>
</dbReference>
<evidence type="ECO:0000256" key="5">
    <source>
        <dbReference type="ARBA" id="ARBA00023134"/>
    </source>
</evidence>
<evidence type="ECO:0000313" key="10">
    <source>
        <dbReference type="Proteomes" id="UP000739538"/>
    </source>
</evidence>
<dbReference type="GO" id="GO:0003746">
    <property type="term" value="F:translation elongation factor activity"/>
    <property type="evidence" value="ECO:0007669"/>
    <property type="project" value="UniProtKB-UniRule"/>
</dbReference>
<dbReference type="InterPro" id="IPR053905">
    <property type="entry name" value="EF-G-like_DII"/>
</dbReference>
<dbReference type="InterPro" id="IPR000795">
    <property type="entry name" value="T_Tr_GTP-bd_dom"/>
</dbReference>
<dbReference type="InterPro" id="IPR027417">
    <property type="entry name" value="P-loop_NTPase"/>
</dbReference>
<dbReference type="InterPro" id="IPR009000">
    <property type="entry name" value="Transl_B-barrel_sf"/>
</dbReference>
<dbReference type="Pfam" id="PF22042">
    <property type="entry name" value="EF-G_D2"/>
    <property type="match status" value="1"/>
</dbReference>
<dbReference type="CDD" id="cd04088">
    <property type="entry name" value="EFG_mtEFG_II"/>
    <property type="match status" value="1"/>
</dbReference>
<dbReference type="Gene3D" id="3.30.70.870">
    <property type="entry name" value="Elongation Factor G (Translational Gtpase), domain 3"/>
    <property type="match status" value="1"/>
</dbReference>
<dbReference type="InterPro" id="IPR005517">
    <property type="entry name" value="Transl_elong_EFG/EF2_IV"/>
</dbReference>
<dbReference type="InterPro" id="IPR004540">
    <property type="entry name" value="Transl_elong_EFG/EF2"/>
</dbReference>
<dbReference type="Pfam" id="PF00679">
    <property type="entry name" value="EFG_C"/>
    <property type="match status" value="1"/>
</dbReference>
<keyword evidence="3 6" id="KW-0251">Elongation factor</keyword>
<dbReference type="InterPro" id="IPR009022">
    <property type="entry name" value="EFG_III"/>
</dbReference>
<keyword evidence="5 6" id="KW-0342">GTP-binding</keyword>
<dbReference type="Pfam" id="PF00009">
    <property type="entry name" value="GTP_EFTU"/>
    <property type="match status" value="1"/>
</dbReference>
<evidence type="ECO:0000256" key="7">
    <source>
        <dbReference type="NCBIfam" id="TIGR00484"/>
    </source>
</evidence>
<dbReference type="SUPFAM" id="SSF54211">
    <property type="entry name" value="Ribosomal protein S5 domain 2-like"/>
    <property type="match status" value="1"/>
</dbReference>
<organism evidence="9 10">
    <name type="scientific">Eiseniibacteriota bacterium</name>
    <dbReference type="NCBI Taxonomy" id="2212470"/>
    <lineage>
        <taxon>Bacteria</taxon>
        <taxon>Candidatus Eiseniibacteriota</taxon>
    </lineage>
</organism>
<dbReference type="CDD" id="cd16262">
    <property type="entry name" value="EFG_III"/>
    <property type="match status" value="1"/>
</dbReference>
<protein>
    <recommendedName>
        <fullName evidence="6 7">Elongation factor G</fullName>
        <shortName evidence="6">EF-G</shortName>
    </recommendedName>
</protein>
<dbReference type="AlphaFoldDB" id="A0A956N9B7"/>
<dbReference type="Proteomes" id="UP000739538">
    <property type="component" value="Unassembled WGS sequence"/>
</dbReference>
<dbReference type="Pfam" id="PF03764">
    <property type="entry name" value="EFG_IV"/>
    <property type="match status" value="1"/>
</dbReference>
<dbReference type="PANTHER" id="PTHR43261:SF1">
    <property type="entry name" value="RIBOSOME-RELEASING FACTOR 2, MITOCHONDRIAL"/>
    <property type="match status" value="1"/>
</dbReference>
<reference evidence="9" key="2">
    <citation type="journal article" date="2021" name="Microbiome">
        <title>Successional dynamics and alternative stable states in a saline activated sludge microbial community over 9 years.</title>
        <authorList>
            <person name="Wang Y."/>
            <person name="Ye J."/>
            <person name="Ju F."/>
            <person name="Liu L."/>
            <person name="Boyd J.A."/>
            <person name="Deng Y."/>
            <person name="Parks D.H."/>
            <person name="Jiang X."/>
            <person name="Yin X."/>
            <person name="Woodcroft B.J."/>
            <person name="Tyson G.W."/>
            <person name="Hugenholtz P."/>
            <person name="Polz M.F."/>
            <person name="Zhang T."/>
        </authorList>
    </citation>
    <scope>NUCLEOTIDE SEQUENCE</scope>
    <source>
        <strain evidence="9">HKST-UBA02</strain>
    </source>
</reference>
<dbReference type="CDD" id="cd03713">
    <property type="entry name" value="EFG_mtEFG_C"/>
    <property type="match status" value="1"/>
</dbReference>
<sequence length="686" mass="75313">MSEKKTPIQKLRNIGIIAHIDAGKTTTSERILYYAGVSHSLGEVDDGSTQMDWMDQERERGITIVSAATRLEWNAHPINLIDTPGHVDFTAEVERALRVLDGAVVVLCAVGGVEPQSEMVWHQATRYGVPRILFINKMDRLGADFEAVLADIREKLGVTPVVTNFPVGTESDFEGVIDVIRGDYLVWRSETLGAEYDRVPIPDSERERYEAYRSALVEAVANEDEALLEKFINGEEITPEEIIATLRAGTLHRKLFPVLSGASLRNRGIQPLLDAVVDYLPAPTDMPAPVGIDTKTGDRILRQPKNNEPLLGLVFKTQTQKERGRICYVRIYSGQITEGMTVEIPRLGANERVARLFRMHADKRKNLKDAGAGDIVALTGLKLAATGDTVCVGEPILLEGIEFPQPVVSSALEASTSADEEKLQTALTKLSDDDPTFRVKIDENTGQTLISGMGELHLEILAQRLIREFGLKIRVGRPQVTYRETITEKVEASADYDRFTGGTENFAQVTLAVRPLERGAGIGFESKVPEGGLPANMIAIVERAIREATESGIQYGYPIVDVGVTLLGGRFEETRSTELAFRNAAIAAFRDGCRRAGPQLLEPIMSLEIVTPKEFVGGVMSGLGQRRGRVTANEPRGQVQVLEAEAPLSQMFGYATDLRSASQGRATYTMMFSHFDTAVTNDQFVG</sequence>
<dbReference type="InterPro" id="IPR020568">
    <property type="entry name" value="Ribosomal_Su5_D2-typ_SF"/>
</dbReference>
<evidence type="ECO:0000256" key="4">
    <source>
        <dbReference type="ARBA" id="ARBA00022917"/>
    </source>
</evidence>
<evidence type="ECO:0000256" key="2">
    <source>
        <dbReference type="ARBA" id="ARBA00022741"/>
    </source>
</evidence>
<proteinExistence type="inferred from homology"/>
<dbReference type="GO" id="GO:0005737">
    <property type="term" value="C:cytoplasm"/>
    <property type="evidence" value="ECO:0007669"/>
    <property type="project" value="UniProtKB-SubCell"/>
</dbReference>
<dbReference type="GO" id="GO:0005525">
    <property type="term" value="F:GTP binding"/>
    <property type="evidence" value="ECO:0007669"/>
    <property type="project" value="UniProtKB-UniRule"/>
</dbReference>
<dbReference type="InterPro" id="IPR031157">
    <property type="entry name" value="G_TR_CS"/>
</dbReference>
<comment type="caution">
    <text evidence="9">The sequence shown here is derived from an EMBL/GenBank/DDBJ whole genome shotgun (WGS) entry which is preliminary data.</text>
</comment>
<reference evidence="9" key="1">
    <citation type="submission" date="2020-04" db="EMBL/GenBank/DDBJ databases">
        <authorList>
            <person name="Zhang T."/>
        </authorList>
    </citation>
    <scope>NUCLEOTIDE SEQUENCE</scope>
    <source>
        <strain evidence="9">HKST-UBA02</strain>
    </source>
</reference>
<dbReference type="Gene3D" id="3.30.230.10">
    <property type="match status" value="1"/>
</dbReference>
<name>A0A956N9B7_UNCEI</name>
<dbReference type="InterPro" id="IPR005225">
    <property type="entry name" value="Small_GTP-bd"/>
</dbReference>
<gene>
    <name evidence="6 9" type="primary">fusA</name>
    <name evidence="9" type="ORF">KDA27_00020</name>
</gene>
<dbReference type="Pfam" id="PF14492">
    <property type="entry name" value="EFG_III"/>
    <property type="match status" value="1"/>
</dbReference>
<dbReference type="NCBIfam" id="NF009381">
    <property type="entry name" value="PRK12740.1-5"/>
    <property type="match status" value="1"/>
</dbReference>